<keyword evidence="3 8" id="KW-0336">GPI-anchor</keyword>
<evidence type="ECO:0000256" key="5">
    <source>
        <dbReference type="ARBA" id="ARBA00023157"/>
    </source>
</evidence>
<dbReference type="HOGENOM" id="CLU_021855_2_0_1"/>
<comment type="similarity">
    <text evidence="2 8">Belongs to the glycosyl hydrolase 72 family.</text>
</comment>
<evidence type="ECO:0000259" key="9">
    <source>
        <dbReference type="SMART" id="SM00768"/>
    </source>
</evidence>
<dbReference type="GO" id="GO:0005886">
    <property type="term" value="C:plasma membrane"/>
    <property type="evidence" value="ECO:0007669"/>
    <property type="project" value="UniProtKB-SubCell"/>
</dbReference>
<dbReference type="Proteomes" id="UP000002753">
    <property type="component" value="Unassembled WGS sequence"/>
</dbReference>
<evidence type="ECO:0000256" key="4">
    <source>
        <dbReference type="ARBA" id="ARBA00022729"/>
    </source>
</evidence>
<dbReference type="SMART" id="SM00768">
    <property type="entry name" value="X8"/>
    <property type="match status" value="1"/>
</dbReference>
<dbReference type="Gene3D" id="3.20.20.80">
    <property type="entry name" value="Glycosidases"/>
    <property type="match status" value="1"/>
</dbReference>
<dbReference type="InterPro" id="IPR012946">
    <property type="entry name" value="X8"/>
</dbReference>
<dbReference type="FunFam" id="3.20.20.80:FF:000038">
    <property type="entry name" value="1,3-beta-glucanosyltransferase"/>
    <property type="match status" value="1"/>
</dbReference>
<keyword evidence="7" id="KW-0961">Cell wall biogenesis/degradation</keyword>
<dbReference type="AlphaFoldDB" id="J5PD10"/>
<evidence type="ECO:0000256" key="8">
    <source>
        <dbReference type="RuleBase" id="RU361209"/>
    </source>
</evidence>
<keyword evidence="8" id="KW-0449">Lipoprotein</keyword>
<organism evidence="10 11">
    <name type="scientific">Saccharomyces kudriavzevii (strain ATCC MYA-4449 / AS 2.2408 / CBS 8840 / NBRC 1802 / NCYC 2889)</name>
    <name type="common">Yeast</name>
    <dbReference type="NCBI Taxonomy" id="226230"/>
    <lineage>
        <taxon>Eukaryota</taxon>
        <taxon>Fungi</taxon>
        <taxon>Dikarya</taxon>
        <taxon>Ascomycota</taxon>
        <taxon>Saccharomycotina</taxon>
        <taxon>Saccharomycetes</taxon>
        <taxon>Saccharomycetales</taxon>
        <taxon>Saccharomycetaceae</taxon>
        <taxon>Saccharomyces</taxon>
    </lineage>
</organism>
<feature type="chain" id="PRO_5005136889" description="1,3-beta-glucanosyltransferase" evidence="8">
    <location>
        <begin position="26"/>
        <end position="557"/>
    </location>
</feature>
<keyword evidence="6" id="KW-0325">Glycoprotein</keyword>
<dbReference type="InterPro" id="IPR017853">
    <property type="entry name" value="GH"/>
</dbReference>
<accession>J5PD10</accession>
<dbReference type="GO" id="GO:0042124">
    <property type="term" value="F:1,3-beta-glucanosyltransferase activity"/>
    <property type="evidence" value="ECO:0007669"/>
    <property type="project" value="TreeGrafter"/>
</dbReference>
<feature type="signal peptide" evidence="8">
    <location>
        <begin position="1"/>
        <end position="25"/>
    </location>
</feature>
<reference evidence="10 11" key="1">
    <citation type="journal article" date="2003" name="Science">
        <title>Finding functional features in Saccharomyces genomes by phylogenetic footprinting.</title>
        <authorList>
            <person name="Cliften P.F."/>
            <person name="Sudarsanam P."/>
            <person name="Desikan A."/>
            <person name="Fulton L."/>
            <person name="Fulton B."/>
            <person name="Majors J."/>
            <person name="Waterston R."/>
            <person name="Cohen B.A."/>
            <person name="Johnston M."/>
        </authorList>
    </citation>
    <scope>NUCLEOTIDE SEQUENCE [LARGE SCALE GENOMIC DNA]</scope>
    <source>
        <strain evidence="11">ATCC MYA-4449 / AS 2.2408 / CBS 8840 / NBRC 1802 / NCYC 2889</strain>
    </source>
</reference>
<dbReference type="GO" id="GO:0031505">
    <property type="term" value="P:fungal-type cell wall organization"/>
    <property type="evidence" value="ECO:0007669"/>
    <property type="project" value="TreeGrafter"/>
</dbReference>
<evidence type="ECO:0000256" key="7">
    <source>
        <dbReference type="ARBA" id="ARBA00023316"/>
    </source>
</evidence>
<evidence type="ECO:0000256" key="1">
    <source>
        <dbReference type="ARBA" id="ARBA00004589"/>
    </source>
</evidence>
<comment type="subcellular location">
    <subcellularLocation>
        <location evidence="8">Cell membrane</location>
        <topology evidence="8">Lipid-anchor</topology>
        <topology evidence="8">GPI-anchor</topology>
    </subcellularLocation>
    <subcellularLocation>
        <location evidence="1">Membrane</location>
        <topology evidence="1">Lipid-anchor</topology>
        <topology evidence="1">GPI-anchor</topology>
    </subcellularLocation>
</comment>
<dbReference type="EC" id="2.4.1.-" evidence="8"/>
<dbReference type="GO" id="GO:0098552">
    <property type="term" value="C:side of membrane"/>
    <property type="evidence" value="ECO:0007669"/>
    <property type="project" value="UniProtKB-KW"/>
</dbReference>
<dbReference type="GO" id="GO:0071970">
    <property type="term" value="P:fungal-type cell wall (1-&gt;3)-beta-D-glucan biosynthetic process"/>
    <property type="evidence" value="ECO:0007669"/>
    <property type="project" value="TreeGrafter"/>
</dbReference>
<gene>
    <name evidence="10" type="primary">YLR343W</name>
    <name evidence="10" type="ORF">SKUD_148502</name>
</gene>
<evidence type="ECO:0000256" key="2">
    <source>
        <dbReference type="ARBA" id="ARBA00007528"/>
    </source>
</evidence>
<proteinExistence type="inferred from homology"/>
<keyword evidence="5" id="KW-1015">Disulfide bond</keyword>
<evidence type="ECO:0000256" key="6">
    <source>
        <dbReference type="ARBA" id="ARBA00023180"/>
    </source>
</evidence>
<dbReference type="EMBL" id="AACI03001776">
    <property type="protein sequence ID" value="EJT42043.1"/>
    <property type="molecule type" value="Genomic_DNA"/>
</dbReference>
<dbReference type="InterPro" id="IPR004886">
    <property type="entry name" value="Glucanosyltransferase"/>
</dbReference>
<keyword evidence="11" id="KW-1185">Reference proteome</keyword>
<dbReference type="Pfam" id="PF07983">
    <property type="entry name" value="X8"/>
    <property type="match status" value="1"/>
</dbReference>
<comment type="caution">
    <text evidence="10">The sequence shown here is derived from an EMBL/GenBank/DDBJ whole genome shotgun (WGS) entry which is preliminary data.</text>
</comment>
<protein>
    <recommendedName>
        <fullName evidence="8">1,3-beta-glucanosyltransferase</fullName>
        <ecNumber evidence="8">2.4.1.-</ecNumber>
    </recommendedName>
</protein>
<evidence type="ECO:0000313" key="10">
    <source>
        <dbReference type="EMBL" id="EJT42043.1"/>
    </source>
</evidence>
<evidence type="ECO:0000256" key="3">
    <source>
        <dbReference type="ARBA" id="ARBA00022622"/>
    </source>
</evidence>
<evidence type="ECO:0000313" key="11">
    <source>
        <dbReference type="Proteomes" id="UP000002753"/>
    </source>
</evidence>
<reference evidence="11" key="2">
    <citation type="journal article" date="2011" name="G3 (Bethesda)">
        <title>The awesome power of yeast evolutionary genetics: New genome sequences and strain resources for the Saccharomyces sensu stricto genus.</title>
        <authorList>
            <person name="Scannell D.R."/>
            <person name="Zill O.A."/>
            <person name="Rokas A."/>
            <person name="Payen C."/>
            <person name="Dunham M.J."/>
            <person name="Eisen M.B."/>
            <person name="Rine J."/>
            <person name="Johnston M."/>
            <person name="Hittinger C.T."/>
        </authorList>
    </citation>
    <scope>GENOME REANNOTATION</scope>
    <source>
        <strain evidence="11">ATCC MYA-4449 / AS 2.2408 / CBS 8840 / NBRC 1802 / NCYC 2889</strain>
    </source>
</reference>
<keyword evidence="8" id="KW-0472">Membrane</keyword>
<dbReference type="Gene3D" id="1.20.58.1040">
    <property type="match status" value="1"/>
</dbReference>
<feature type="domain" description="X8" evidence="9">
    <location>
        <begin position="399"/>
        <end position="493"/>
    </location>
</feature>
<dbReference type="PROSITE" id="PS51257">
    <property type="entry name" value="PROKAR_LIPOPROTEIN"/>
    <property type="match status" value="1"/>
</dbReference>
<dbReference type="PANTHER" id="PTHR31468:SF10">
    <property type="entry name" value="1,3-BETA-GLUCANOSYLTRANSFERASE GAS2"/>
    <property type="match status" value="1"/>
</dbReference>
<dbReference type="SUPFAM" id="SSF51445">
    <property type="entry name" value="(Trans)glycosidases"/>
    <property type="match status" value="1"/>
</dbReference>
<dbReference type="Pfam" id="PF03198">
    <property type="entry name" value="Glyco_hydro_72"/>
    <property type="match status" value="1"/>
</dbReference>
<keyword evidence="4 8" id="KW-0732">Signal</keyword>
<dbReference type="PANTHER" id="PTHR31468">
    <property type="entry name" value="1,3-BETA-GLUCANOSYLTRANSFERASE GAS1"/>
    <property type="match status" value="1"/>
</dbReference>
<sequence length="557" mass="62891">MMRNQQNFCAIATAVFFSCLRLAFGSSSKSYDNTPVIEISGNKFFNSHNGEQFFIKGIAYQLQRSEEELTNANGAFETNYIDALADPKICLRDIPYLKRLGVNTLRVYAIDPTKSHDICMEALSTEGIYVLLDLSEPDVSINREKPSWDVNIFERYKSVIDSMSSFPNLLGYFAGNEVTNDHTNTFASPFVKAAIRDAKEYILKSDYRKIPVGYSTNDDAETRDNLARYFVCGDIKADFYGINMYEWCGYSTYGTSGYRERTKEFEDYPIPIFFSEFGCNLIRPRPFTEVSALYGNKMATVWSGGLAYMYFEEENEYGVVRINDDGEVDILPDFKNLENEFKKAHPKGTTHEQYLTALEKQKTEKNNECPNIATGIWEANEKLPGTPDKTRCNCLDKILPCSVVPFGAEAGKYEEYFGYLCSKVDCSDIQANGQTGTYGEFSDCSVEQKLSLQLSKLYYKIGSNDRHCPLNDRNVFFNLESLQPLPKDSICENVLDSVKNITCSDGRCSKPDLVRSKQSLKVKNPSNNEKKNDSPIAYKTSGFIILLISVVSAGVLL</sequence>
<comment type="function">
    <text evidence="8">Splits internally a 1,3-beta-glucan molecule and transfers the newly generated reducing end (the donor) to the non-reducing end of another 1,3-beta-glucan molecule (the acceptor) forming a 1,3-beta linkage, resulting in the elongation of 1,3-beta-glucan chains in the cell wall.</text>
</comment>
<name>J5PD10_SACK1</name>
<keyword evidence="8" id="KW-0808">Transferase</keyword>